<dbReference type="InterPro" id="IPR026960">
    <property type="entry name" value="RVT-Znf"/>
</dbReference>
<evidence type="ECO:0000256" key="2">
    <source>
        <dbReference type="ARBA" id="ARBA00022786"/>
    </source>
</evidence>
<evidence type="ECO:0000313" key="6">
    <source>
        <dbReference type="Proteomes" id="UP001396334"/>
    </source>
</evidence>
<evidence type="ECO:0000259" key="4">
    <source>
        <dbReference type="PROSITE" id="PS50127"/>
    </source>
</evidence>
<dbReference type="Pfam" id="PF00179">
    <property type="entry name" value="UQ_con"/>
    <property type="match status" value="1"/>
</dbReference>
<dbReference type="InterPro" id="IPR036397">
    <property type="entry name" value="RNaseH_sf"/>
</dbReference>
<keyword evidence="2" id="KW-0833">Ubl conjugation pathway</keyword>
<dbReference type="InterPro" id="IPR012337">
    <property type="entry name" value="RNaseH-like_sf"/>
</dbReference>
<dbReference type="SMART" id="SM00212">
    <property type="entry name" value="UBCc"/>
    <property type="match status" value="1"/>
</dbReference>
<dbReference type="Proteomes" id="UP001396334">
    <property type="component" value="Unassembled WGS sequence"/>
</dbReference>
<dbReference type="InterPro" id="IPR023313">
    <property type="entry name" value="UBQ-conjugating_AS"/>
</dbReference>
<feature type="active site" description="Glycyl thioester intermediate" evidence="3">
    <location>
        <position position="48"/>
    </location>
</feature>
<dbReference type="InterPro" id="IPR044730">
    <property type="entry name" value="RNase_H-like_dom_plant"/>
</dbReference>
<dbReference type="PROSITE" id="PS50127">
    <property type="entry name" value="UBC_2"/>
    <property type="match status" value="1"/>
</dbReference>
<proteinExistence type="predicted"/>
<evidence type="ECO:0000313" key="5">
    <source>
        <dbReference type="EMBL" id="KAK8983859.1"/>
    </source>
</evidence>
<sequence length="651" mass="73098">MGPPDSPYAGGVFLVSIHFPPDYPFKPPKVSFRTKVFHPNINSNGSICLDILKEQWSPALTISKVLLSICSLLTDPNPDDPLVPEIAHMYKTDKNKYETTARSWTQKYAMDDQSSTHVAIDTELRDVVVESMVPGRTPLVIGSNPGLKGRHKVVTIVDDGFDLEGGKRGSFKKGSSSMGKLRLQVRKQSVFKAPNLPRLSEWIDTLPSHEGADKQSPVVATSASAQADPPDPIAPFQNIHGNGPGGRHDDSDMVQVGERWDSFGHFLPHTALLTIAATKPPVSAFLPDSAGWSGEKHRNFSVKSAYSIVAGVSNMPQCKDWDILSQFRGLPRVRVFLWLCYRGSILTNGERQRCHLTEDPSCTICGAVTEDVSHVLRECFVARSLWSRLVKIERLDEFLRMEFCKWLILNLRHPDYFPVHGVDWDVLFGSLLWCLWLKRNNFVFESAELDSDNIFQRGYRLMEKSLRARQIVRRGRSAIVAQTRTMGHWRAPPKHWIKINTDGARSITLGLASCGGVGRDSSGTWCFGFSRDLGLCSVLEAELWGVYEGLTTAWSLGYPRVIVEMDCRDAYDMLVHGNPRHLGSSLLPGILELQQRCWEIQFRFTCREGNIPVDIMARLVQKGTLAYHRYLDPRLTVRDALDADKRSLLAN</sequence>
<dbReference type="EMBL" id="JBBPBN010000079">
    <property type="protein sequence ID" value="KAK8983859.1"/>
    <property type="molecule type" value="Genomic_DNA"/>
</dbReference>
<accession>A0ABR2P613</accession>
<organism evidence="5 6">
    <name type="scientific">Hibiscus sabdariffa</name>
    <name type="common">roselle</name>
    <dbReference type="NCBI Taxonomy" id="183260"/>
    <lineage>
        <taxon>Eukaryota</taxon>
        <taxon>Viridiplantae</taxon>
        <taxon>Streptophyta</taxon>
        <taxon>Embryophyta</taxon>
        <taxon>Tracheophyta</taxon>
        <taxon>Spermatophyta</taxon>
        <taxon>Magnoliopsida</taxon>
        <taxon>eudicotyledons</taxon>
        <taxon>Gunneridae</taxon>
        <taxon>Pentapetalae</taxon>
        <taxon>rosids</taxon>
        <taxon>malvids</taxon>
        <taxon>Malvales</taxon>
        <taxon>Malvaceae</taxon>
        <taxon>Malvoideae</taxon>
        <taxon>Hibiscus</taxon>
    </lineage>
</organism>
<dbReference type="Pfam" id="PF13966">
    <property type="entry name" value="zf-RVT"/>
    <property type="match status" value="1"/>
</dbReference>
<dbReference type="CDD" id="cd06222">
    <property type="entry name" value="RNase_H_like"/>
    <property type="match status" value="1"/>
</dbReference>
<dbReference type="PANTHER" id="PTHR24068">
    <property type="entry name" value="UBIQUITIN-CONJUGATING ENZYME E2"/>
    <property type="match status" value="1"/>
</dbReference>
<dbReference type="InterPro" id="IPR000608">
    <property type="entry name" value="UBC"/>
</dbReference>
<name>A0ABR2P613_9ROSI</name>
<dbReference type="SUPFAM" id="SSF54495">
    <property type="entry name" value="UBC-like"/>
    <property type="match status" value="1"/>
</dbReference>
<evidence type="ECO:0000256" key="1">
    <source>
        <dbReference type="ARBA" id="ARBA00022679"/>
    </source>
</evidence>
<evidence type="ECO:0000256" key="3">
    <source>
        <dbReference type="PROSITE-ProRule" id="PRU10133"/>
    </source>
</evidence>
<dbReference type="PROSITE" id="PS00183">
    <property type="entry name" value="UBC_1"/>
    <property type="match status" value="1"/>
</dbReference>
<keyword evidence="1" id="KW-0808">Transferase</keyword>
<reference evidence="5 6" key="1">
    <citation type="journal article" date="2024" name="G3 (Bethesda)">
        <title>Genome assembly of Hibiscus sabdariffa L. provides insights into metabolisms of medicinal natural products.</title>
        <authorList>
            <person name="Kim T."/>
        </authorList>
    </citation>
    <scope>NUCLEOTIDE SEQUENCE [LARGE SCALE GENOMIC DNA]</scope>
    <source>
        <strain evidence="5">TK-2024</strain>
        <tissue evidence="5">Old leaves</tissue>
    </source>
</reference>
<keyword evidence="6" id="KW-1185">Reference proteome</keyword>
<dbReference type="Pfam" id="PF13456">
    <property type="entry name" value="RVT_3"/>
    <property type="match status" value="1"/>
</dbReference>
<gene>
    <name evidence="5" type="ORF">V6N11_009642</name>
</gene>
<dbReference type="SUPFAM" id="SSF53098">
    <property type="entry name" value="Ribonuclease H-like"/>
    <property type="match status" value="1"/>
</dbReference>
<protein>
    <recommendedName>
        <fullName evidence="4">UBC core domain-containing protein</fullName>
    </recommendedName>
</protein>
<dbReference type="InterPro" id="IPR002156">
    <property type="entry name" value="RNaseH_domain"/>
</dbReference>
<feature type="domain" description="UBC core" evidence="4">
    <location>
        <begin position="1"/>
        <end position="110"/>
    </location>
</feature>
<dbReference type="InterPro" id="IPR016135">
    <property type="entry name" value="UBQ-conjugating_enzyme/RWD"/>
</dbReference>
<comment type="caution">
    <text evidence="5">The sequence shown here is derived from an EMBL/GenBank/DDBJ whole genome shotgun (WGS) entry which is preliminary data.</text>
</comment>
<dbReference type="Gene3D" id="3.30.420.10">
    <property type="entry name" value="Ribonuclease H-like superfamily/Ribonuclease H"/>
    <property type="match status" value="1"/>
</dbReference>
<dbReference type="Gene3D" id="3.10.110.10">
    <property type="entry name" value="Ubiquitin Conjugating Enzyme"/>
    <property type="match status" value="1"/>
</dbReference>